<sequence length="371" mass="40754">MQSPSKANINLSGTDPLDGILKTTTDPSNWRFTESSLIQALILKKEQERTKQEYYRVESLNRTLEILRLACHARIPPHLIPTLISGNPGAATQSTMAAAGASASEKVSPKGDEVARSQYKFGNSSQIPMPRGPNLGAVPLKDVPNHQRKLSPARVGRDAVASLGINDPGRVNGIHPRQDISHQKSSSLPPKVSIPELSTVDFHNQENLRNKLINSNGKEQGMVSTHQLIQFHHWTPDKDTEAEITPNKRRRSSLVFESPDSTIADRDEYSFLGETPSKGATSIQRTSSLNPKKFNRQHHTRTRSDTSIIRQIKQEEKNENILNANGVSPDGTSTRSSSISTTASSINFPPTTKGANNRPTPRFPNNILSGT</sequence>
<feature type="compositionally biased region" description="Polar residues" evidence="1">
    <location>
        <begin position="1"/>
        <end position="13"/>
    </location>
</feature>
<organism evidence="2 3">
    <name type="scientific">Komagataella phaffii (strain GS115 / ATCC 20864)</name>
    <name type="common">Yeast</name>
    <name type="synonym">Pichia pastoris</name>
    <dbReference type="NCBI Taxonomy" id="644223"/>
    <lineage>
        <taxon>Eukaryota</taxon>
        <taxon>Fungi</taxon>
        <taxon>Dikarya</taxon>
        <taxon>Ascomycota</taxon>
        <taxon>Saccharomycotina</taxon>
        <taxon>Pichiomycetes</taxon>
        <taxon>Pichiales</taxon>
        <taxon>Pichiaceae</taxon>
        <taxon>Komagataella</taxon>
    </lineage>
</organism>
<dbReference type="KEGG" id="ppa:PAS_chr4_0070"/>
<dbReference type="InParanoid" id="C4R6S1"/>
<feature type="compositionally biased region" description="Polar residues" evidence="1">
    <location>
        <begin position="346"/>
        <end position="359"/>
    </location>
</feature>
<protein>
    <submittedName>
        <fullName evidence="2">Uncharacterized protein</fullName>
    </submittedName>
</protein>
<keyword evidence="3" id="KW-1185">Reference proteome</keyword>
<feature type="region of interest" description="Disordered" evidence="1">
    <location>
        <begin position="316"/>
        <end position="371"/>
    </location>
</feature>
<dbReference type="GeneID" id="8201158"/>
<dbReference type="Proteomes" id="UP000000314">
    <property type="component" value="Chromosome 4"/>
</dbReference>
<dbReference type="FunCoup" id="C4R6S1">
    <property type="interactions" value="41"/>
</dbReference>
<feature type="region of interest" description="Disordered" evidence="1">
    <location>
        <begin position="1"/>
        <end position="20"/>
    </location>
</feature>
<proteinExistence type="predicted"/>
<dbReference type="RefSeq" id="XP_002493475.1">
    <property type="nucleotide sequence ID" value="XM_002493430.1"/>
</dbReference>
<feature type="compositionally biased region" description="Low complexity" evidence="1">
    <location>
        <begin position="332"/>
        <end position="345"/>
    </location>
</feature>
<evidence type="ECO:0000313" key="2">
    <source>
        <dbReference type="EMBL" id="CAY71296.1"/>
    </source>
</evidence>
<feature type="region of interest" description="Disordered" evidence="1">
    <location>
        <begin position="163"/>
        <end position="191"/>
    </location>
</feature>
<dbReference type="InterPro" id="IPR021216">
    <property type="entry name" value="DUF2722"/>
</dbReference>
<dbReference type="EMBL" id="FN392322">
    <property type="protein sequence ID" value="CAY71296.1"/>
    <property type="molecule type" value="Genomic_DNA"/>
</dbReference>
<name>C4R6S1_KOMPG</name>
<evidence type="ECO:0000256" key="1">
    <source>
        <dbReference type="SAM" id="MobiDB-lite"/>
    </source>
</evidence>
<accession>C4R6S1</accession>
<evidence type="ECO:0000313" key="3">
    <source>
        <dbReference type="Proteomes" id="UP000000314"/>
    </source>
</evidence>
<gene>
    <name evidence="2" type="ordered locus">PAS_chr4_0070</name>
</gene>
<dbReference type="OrthoDB" id="4095763at2759"/>
<dbReference type="HOGENOM" id="CLU_746191_0_0_1"/>
<dbReference type="eggNOG" id="ENOG502S5HG">
    <property type="taxonomic scope" value="Eukaryota"/>
</dbReference>
<dbReference type="Pfam" id="PF10846">
    <property type="entry name" value="DUF2722"/>
    <property type="match status" value="1"/>
</dbReference>
<dbReference type="AlphaFoldDB" id="C4R6S1"/>
<reference evidence="2 3" key="1">
    <citation type="journal article" date="2009" name="Nat. Biotechnol.">
        <title>Genome sequence of the recombinant protein production host Pichia pastoris.</title>
        <authorList>
            <person name="De Schutter K."/>
            <person name="Lin Y.C."/>
            <person name="Tiels P."/>
            <person name="Van Hecke A."/>
            <person name="Glinka S."/>
            <person name="Weber-Lehmann J."/>
            <person name="Rouze P."/>
            <person name="Van de Peer Y."/>
            <person name="Callewaert N."/>
        </authorList>
    </citation>
    <scope>NUCLEOTIDE SEQUENCE [LARGE SCALE GENOMIC DNA]</scope>
    <source>
        <strain evidence="3">GS115 / ATCC 20864</strain>
    </source>
</reference>